<comment type="catalytic activity">
    <reaction evidence="5 8">
        <text>L-histidine = trans-urocanate + NH4(+)</text>
        <dbReference type="Rhea" id="RHEA:21232"/>
        <dbReference type="ChEBI" id="CHEBI:17771"/>
        <dbReference type="ChEBI" id="CHEBI:28938"/>
        <dbReference type="ChEBI" id="CHEBI:57595"/>
        <dbReference type="EC" id="4.3.1.3"/>
    </reaction>
</comment>
<dbReference type="EC" id="4.3.1.3" evidence="2 6"/>
<evidence type="ECO:0000313" key="10">
    <source>
        <dbReference type="EMBL" id="AVR46285.1"/>
    </source>
</evidence>
<dbReference type="UniPathway" id="UPA00379">
    <property type="reaction ID" value="UER00549"/>
</dbReference>
<dbReference type="EMBL" id="CP028136">
    <property type="protein sequence ID" value="AVR46285.1"/>
    <property type="molecule type" value="Genomic_DNA"/>
</dbReference>
<dbReference type="FunFam" id="1.10.275.10:FF:000005">
    <property type="entry name" value="Histidine ammonia-lyase"/>
    <property type="match status" value="1"/>
</dbReference>
<dbReference type="RefSeq" id="WP_107013059.1">
    <property type="nucleotide sequence ID" value="NZ_CP028136.1"/>
</dbReference>
<dbReference type="Pfam" id="PF00221">
    <property type="entry name" value="Lyase_aromatic"/>
    <property type="match status" value="1"/>
</dbReference>
<sequence>MHQDFHYISSAVLDLQDIQEIIENDKKLALSDEARLNIEKARTYLNEKIKQSDSPVYGINTGFGALCNVKITSEKLTELQENLVRSHACGTGDRVSKPVIKLMLLLKIQSLSYGNSGVALATIERLIDFYNYDILPVIYEQGSLGASGDLAPLAHLALPLIGDGEVYYNGKRWSGKEILIKFDWQALKLQSKEGLALLNGTQFMSAHGVYALLQTYRLSYWADLIGAISVDAFDCNLSPFDDLVHQVRPHRGQVKTAERIREFLDGSEIALSEKKNVQDPYSFRCIPQVHGASKDTLAFVHKTIKTEINSVTDNPNIFIEADKIISGGNFHGQPLALGLDYLAIAVSELANISERRTYQLVSGLRGLPAFLVENPGLNSGFMIPQYTAASIVSQNKQLSVPASTDSIVSSNGQEDHVSMGANSATKLLKTIKNLHTVLAIELFNASQAMHFREPAKTSPKIKEILQDFRKEVPVLKEDVTMAPFIKKARSFIQNYRITDFIVD</sequence>
<evidence type="ECO:0000256" key="4">
    <source>
        <dbReference type="ARBA" id="ARBA00023239"/>
    </source>
</evidence>
<keyword evidence="11" id="KW-1185">Reference proteome</keyword>
<keyword evidence="4 7" id="KW-0456">Lyase</keyword>
<evidence type="ECO:0000256" key="7">
    <source>
        <dbReference type="RuleBase" id="RU003954"/>
    </source>
</evidence>
<evidence type="ECO:0000256" key="6">
    <source>
        <dbReference type="NCBIfam" id="TIGR01225"/>
    </source>
</evidence>
<dbReference type="Gene3D" id="1.20.200.10">
    <property type="entry name" value="Fumarase/aspartase (Central domain)"/>
    <property type="match status" value="1"/>
</dbReference>
<reference evidence="11" key="1">
    <citation type="submission" date="2018-03" db="EMBL/GenBank/DDBJ databases">
        <title>Gramella fulva sp. nov., isolated from a dry surface of tidal flat.</title>
        <authorList>
            <person name="Hwang S.H."/>
            <person name="Hwang W.M."/>
            <person name="Kang K."/>
            <person name="Ahn T.-Y."/>
        </authorList>
    </citation>
    <scope>NUCLEOTIDE SEQUENCE [LARGE SCALE GENOMIC DNA]</scope>
    <source>
        <strain evidence="11">SH35</strain>
    </source>
</reference>
<dbReference type="GO" id="GO:0019556">
    <property type="term" value="P:L-histidine catabolic process to glutamate and formamide"/>
    <property type="evidence" value="ECO:0007669"/>
    <property type="project" value="UniProtKB-UniPathway"/>
</dbReference>
<comment type="pathway">
    <text evidence="1 8">Amino-acid degradation; L-histidine degradation into L-glutamate; N-formimidoyl-L-glutamate from L-histidine: step 1/3.</text>
</comment>
<dbReference type="AlphaFoldDB" id="A0A2R3Z7T7"/>
<dbReference type="NCBIfam" id="NF006871">
    <property type="entry name" value="PRK09367.1"/>
    <property type="match status" value="1"/>
</dbReference>
<evidence type="ECO:0000256" key="3">
    <source>
        <dbReference type="ARBA" id="ARBA00022808"/>
    </source>
</evidence>
<dbReference type="SUPFAM" id="SSF48557">
    <property type="entry name" value="L-aspartase-like"/>
    <property type="match status" value="1"/>
</dbReference>
<dbReference type="InterPro" id="IPR005921">
    <property type="entry name" value="HutH"/>
</dbReference>
<dbReference type="Gene3D" id="1.10.275.10">
    <property type="entry name" value="Fumarase/aspartase (N-terminal domain)"/>
    <property type="match status" value="1"/>
</dbReference>
<evidence type="ECO:0000256" key="2">
    <source>
        <dbReference type="ARBA" id="ARBA00012994"/>
    </source>
</evidence>
<comment type="subcellular location">
    <subcellularLocation>
        <location evidence="9">Cytoplasm</location>
    </subcellularLocation>
</comment>
<dbReference type="OrthoDB" id="9806955at2"/>
<gene>
    <name evidence="10" type="primary">hutH</name>
    <name evidence="10" type="ORF">C7S20_13995</name>
</gene>
<dbReference type="GO" id="GO:0005737">
    <property type="term" value="C:cytoplasm"/>
    <property type="evidence" value="ECO:0007669"/>
    <property type="project" value="UniProtKB-SubCell"/>
</dbReference>
<evidence type="ECO:0000256" key="5">
    <source>
        <dbReference type="ARBA" id="ARBA00049269"/>
    </source>
</evidence>
<evidence type="ECO:0000256" key="1">
    <source>
        <dbReference type="ARBA" id="ARBA00005113"/>
    </source>
</evidence>
<evidence type="ECO:0000313" key="11">
    <source>
        <dbReference type="Proteomes" id="UP000241507"/>
    </source>
</evidence>
<dbReference type="Proteomes" id="UP000241507">
    <property type="component" value="Chromosome"/>
</dbReference>
<name>A0A2R3Z7T7_9FLAO</name>
<organism evidence="10 11">
    <name type="scientific">Christiangramia fulva</name>
    <dbReference type="NCBI Taxonomy" id="2126553"/>
    <lineage>
        <taxon>Bacteria</taxon>
        <taxon>Pseudomonadati</taxon>
        <taxon>Bacteroidota</taxon>
        <taxon>Flavobacteriia</taxon>
        <taxon>Flavobacteriales</taxon>
        <taxon>Flavobacteriaceae</taxon>
        <taxon>Christiangramia</taxon>
    </lineage>
</organism>
<dbReference type="PANTHER" id="PTHR10362">
    <property type="entry name" value="HISTIDINE AMMONIA-LYASE"/>
    <property type="match status" value="1"/>
</dbReference>
<comment type="similarity">
    <text evidence="7">Belongs to the PAL/histidase family.</text>
</comment>
<evidence type="ECO:0000256" key="8">
    <source>
        <dbReference type="RuleBase" id="RU004479"/>
    </source>
</evidence>
<dbReference type="NCBIfam" id="TIGR01225">
    <property type="entry name" value="hutH"/>
    <property type="match status" value="1"/>
</dbReference>
<accession>A0A2R3Z7T7</accession>
<evidence type="ECO:0000256" key="9">
    <source>
        <dbReference type="RuleBase" id="RU004480"/>
    </source>
</evidence>
<dbReference type="InterPro" id="IPR024083">
    <property type="entry name" value="Fumarase/histidase_N"/>
</dbReference>
<dbReference type="KEGG" id="grs:C7S20_13995"/>
<dbReference type="GO" id="GO:0004397">
    <property type="term" value="F:histidine ammonia-lyase activity"/>
    <property type="evidence" value="ECO:0007669"/>
    <property type="project" value="UniProtKB-UniRule"/>
</dbReference>
<dbReference type="InterPro" id="IPR001106">
    <property type="entry name" value="Aromatic_Lyase"/>
</dbReference>
<dbReference type="InterPro" id="IPR022313">
    <property type="entry name" value="Phe/His_NH3-lyase_AS"/>
</dbReference>
<dbReference type="PROSITE" id="PS00488">
    <property type="entry name" value="PAL_HISTIDASE"/>
    <property type="match status" value="1"/>
</dbReference>
<keyword evidence="3 8" id="KW-0369">Histidine metabolism</keyword>
<dbReference type="CDD" id="cd00332">
    <property type="entry name" value="PAL-HAL"/>
    <property type="match status" value="1"/>
</dbReference>
<dbReference type="GO" id="GO:0019557">
    <property type="term" value="P:L-histidine catabolic process to glutamate and formate"/>
    <property type="evidence" value="ECO:0007669"/>
    <property type="project" value="UniProtKB-UniPathway"/>
</dbReference>
<protein>
    <recommendedName>
        <fullName evidence="2 6">Histidine ammonia-lyase</fullName>
        <ecNumber evidence="2 6">4.3.1.3</ecNumber>
    </recommendedName>
</protein>
<proteinExistence type="inferred from homology"/>
<dbReference type="FunFam" id="1.20.200.10:FF:000003">
    <property type="entry name" value="Histidine ammonia-lyase"/>
    <property type="match status" value="1"/>
</dbReference>
<dbReference type="InterPro" id="IPR008948">
    <property type="entry name" value="L-Aspartase-like"/>
</dbReference>